<feature type="repeat" description="TPR" evidence="1">
    <location>
        <begin position="37"/>
        <end position="70"/>
    </location>
</feature>
<dbReference type="Pfam" id="PF13469">
    <property type="entry name" value="Sulfotransfer_3"/>
    <property type="match status" value="1"/>
</dbReference>
<dbReference type="PANTHER" id="PTHR44998:SF1">
    <property type="entry name" value="UDP-N-ACETYLGLUCOSAMINE--PEPTIDE N-ACETYLGLUCOSAMINYLTRANSFERASE 110 KDA SUBUNIT"/>
    <property type="match status" value="1"/>
</dbReference>
<dbReference type="InterPro" id="IPR027417">
    <property type="entry name" value="P-loop_NTPase"/>
</dbReference>
<evidence type="ECO:0000313" key="3">
    <source>
        <dbReference type="Proteomes" id="UP000032946"/>
    </source>
</evidence>
<evidence type="ECO:0008006" key="4">
    <source>
        <dbReference type="Google" id="ProtNLM"/>
    </source>
</evidence>
<keyword evidence="1" id="KW-0802">TPR repeat</keyword>
<organism evidence="2 3">
    <name type="scientific">Limnospira indica PCC 8005</name>
    <dbReference type="NCBI Taxonomy" id="376219"/>
    <lineage>
        <taxon>Bacteria</taxon>
        <taxon>Bacillati</taxon>
        <taxon>Cyanobacteriota</taxon>
        <taxon>Cyanophyceae</taxon>
        <taxon>Oscillatoriophycideae</taxon>
        <taxon>Oscillatoriales</taxon>
        <taxon>Sirenicapillariaceae</taxon>
        <taxon>Limnospira</taxon>
    </lineage>
</organism>
<feature type="repeat" description="TPR" evidence="1">
    <location>
        <begin position="139"/>
        <end position="172"/>
    </location>
</feature>
<feature type="repeat" description="TPR" evidence="1">
    <location>
        <begin position="207"/>
        <end position="240"/>
    </location>
</feature>
<dbReference type="PANTHER" id="PTHR44998">
    <property type="match status" value="1"/>
</dbReference>
<dbReference type="InterPro" id="IPR019734">
    <property type="entry name" value="TPR_rpt"/>
</dbReference>
<name>A0A9P1KB29_9CYAN</name>
<dbReference type="SUPFAM" id="SSF48452">
    <property type="entry name" value="TPR-like"/>
    <property type="match status" value="1"/>
</dbReference>
<gene>
    <name evidence="2" type="ORF">ARTHRO_10004</name>
</gene>
<accession>A0A9P1KB29</accession>
<proteinExistence type="predicted"/>
<dbReference type="EMBL" id="FO818640">
    <property type="protein sequence ID" value="CDM92331.1"/>
    <property type="molecule type" value="Genomic_DNA"/>
</dbReference>
<dbReference type="Gene3D" id="1.25.40.10">
    <property type="entry name" value="Tetratricopeptide repeat domain"/>
    <property type="match status" value="2"/>
</dbReference>
<evidence type="ECO:0000256" key="1">
    <source>
        <dbReference type="PROSITE-ProRule" id="PRU00339"/>
    </source>
</evidence>
<feature type="repeat" description="TPR" evidence="1">
    <location>
        <begin position="173"/>
        <end position="206"/>
    </location>
</feature>
<dbReference type="Pfam" id="PF13432">
    <property type="entry name" value="TPR_16"/>
    <property type="match status" value="1"/>
</dbReference>
<dbReference type="Gene3D" id="3.40.50.300">
    <property type="entry name" value="P-loop containing nucleotide triphosphate hydrolases"/>
    <property type="match status" value="1"/>
</dbReference>
<reference evidence="2 3" key="1">
    <citation type="submission" date="2014-02" db="EMBL/GenBank/DDBJ databases">
        <authorList>
            <person name="Genoscope - CEA"/>
        </authorList>
    </citation>
    <scope>NUCLEOTIDE SEQUENCE [LARGE SCALE GENOMIC DNA]</scope>
    <source>
        <strain evidence="2 3">PCC 8005</strain>
    </source>
</reference>
<dbReference type="Pfam" id="PF13181">
    <property type="entry name" value="TPR_8"/>
    <property type="match status" value="2"/>
</dbReference>
<dbReference type="PROSITE" id="PS50005">
    <property type="entry name" value="TPR"/>
    <property type="match status" value="4"/>
</dbReference>
<dbReference type="InterPro" id="IPR011990">
    <property type="entry name" value="TPR-like_helical_dom_sf"/>
</dbReference>
<dbReference type="SUPFAM" id="SSF52540">
    <property type="entry name" value="P-loop containing nucleoside triphosphate hydrolases"/>
    <property type="match status" value="1"/>
</dbReference>
<sequence>MAQKGFINKANQLKKERKFDEAIVEYQNLITSNTNFSWGYISLGEIMSSQDRLDEAVLLFKKSLSINPNSPYVYYQLSLVLDKQNKIAEAISVAKISLNLKPDSWILNNTYGWLLLKRGYIYTAVSYLQKGIELNPNFFWLHYNLGDAYLRQQRLSDAINSVQQAIALNPLSSDAHNKLGEVLLEKGEITKAIACFHKAIAINPNSAWYYQNLGNAVAQTGSFKQSRACYTRAIQINPNEVKRYHDSLFIKPCTSKDMVKKPVFIVGCGHSGTSILLAILGDHPSFHPIPKESNLFMKSDHEIRASLNQWDRQCREAGKKRWIEKTPTHIFQIGKLSLYRPESQFIIMLRDGRDVVCSLKARIPNALFSTMVDRWIYDNLAGLQYWNNSMVKVVRYENLVANPQEILKDVCEFLQEEYTPSMLDYHKTPRFWYSDKIQEPETHIGQDVHTQLRNWQINQPIFDGRGKWKTEMTEEEKAIFKEKAQKYLEQFGYVENDSW</sequence>
<evidence type="ECO:0000313" key="2">
    <source>
        <dbReference type="EMBL" id="CDM92331.1"/>
    </source>
</evidence>
<keyword evidence="3" id="KW-1185">Reference proteome</keyword>
<dbReference type="PROSITE" id="PS50293">
    <property type="entry name" value="TPR_REGION"/>
    <property type="match status" value="1"/>
</dbReference>
<dbReference type="RefSeq" id="WP_008051602.1">
    <property type="nucleotide sequence ID" value="NZ_FO818640.1"/>
</dbReference>
<dbReference type="Pfam" id="PF13431">
    <property type="entry name" value="TPR_17"/>
    <property type="match status" value="1"/>
</dbReference>
<dbReference type="AlphaFoldDB" id="A0A9P1KB29"/>
<dbReference type="Proteomes" id="UP000032946">
    <property type="component" value="Chromosome"/>
</dbReference>
<dbReference type="SMART" id="SM00028">
    <property type="entry name" value="TPR"/>
    <property type="match status" value="7"/>
</dbReference>
<protein>
    <recommendedName>
        <fullName evidence="4">Sulfotransferase</fullName>
    </recommendedName>
</protein>